<organism evidence="2 3">
    <name type="scientific">Vibrio tetraodonis subsp. pristinus</name>
    <dbReference type="NCBI Taxonomy" id="2695891"/>
    <lineage>
        <taxon>Bacteria</taxon>
        <taxon>Pseudomonadati</taxon>
        <taxon>Pseudomonadota</taxon>
        <taxon>Gammaproteobacteria</taxon>
        <taxon>Vibrionales</taxon>
        <taxon>Vibrionaceae</taxon>
        <taxon>Vibrio</taxon>
    </lineage>
</organism>
<evidence type="ECO:0000313" key="3">
    <source>
        <dbReference type="Proteomes" id="UP000478571"/>
    </source>
</evidence>
<evidence type="ECO:0000256" key="1">
    <source>
        <dbReference type="SAM" id="MobiDB-lite"/>
    </source>
</evidence>
<protein>
    <submittedName>
        <fullName evidence="2">Uncharacterized protein</fullName>
    </submittedName>
</protein>
<accession>A0A6L8LT65</accession>
<sequence length="365" mass="40595">MSLLSSIETSRSKHSVSSLGDNASGTDFARSVRRVNQDQTNKDHIAKRKVFSRQGMKPSSTIKLRPPLKNKRPATHLHQSHHTCRNSPPAASARQSQNSILATSRLDLLAQHSKTDSIGEFIGRIVAHAVIDSIGDESLNITGINNKLLKPLIEFALLGKIDSQPRNKDEFYQKLSKRKRFVYRKTYRKIKTCLSQPPSSDQPIKGWKSRRLHKVTSGIKNSILDQPELKNAHLKEMVSSKFNQSADAFVSDSSLFIDKDYGKSKRHKLGYAITAGFIAVLRERTPGVVQRVNLANQVFDVGDAMRTAQSAVTLTKLHQALTNSFGDQVDGITTTLSSATKAVSDATNEITFEKFSKAFTNFFWG</sequence>
<proteinExistence type="predicted"/>
<reference evidence="2 3" key="1">
    <citation type="submission" date="2020-01" db="EMBL/GenBank/DDBJ databases">
        <title>Draft Genome Sequence of Vibrio sp. strain OCN044, Isolated from a Healthy Coral at Palmyra Atoll.</title>
        <authorList>
            <person name="Videau P."/>
            <person name="Loughran R."/>
            <person name="Esquivel A."/>
            <person name="Deadmond M."/>
            <person name="Paddock B.E."/>
            <person name="Saw J.H."/>
            <person name="Ushijima B."/>
        </authorList>
    </citation>
    <scope>NUCLEOTIDE SEQUENCE [LARGE SCALE GENOMIC DNA]</scope>
    <source>
        <strain evidence="2 3">OCN044</strain>
    </source>
</reference>
<name>A0A6L8LT65_9VIBR</name>
<feature type="compositionally biased region" description="Basic residues" evidence="1">
    <location>
        <begin position="66"/>
        <end position="84"/>
    </location>
</feature>
<dbReference type="AlphaFoldDB" id="A0A6L8LT65"/>
<evidence type="ECO:0000313" key="2">
    <source>
        <dbReference type="EMBL" id="MYM58895.1"/>
    </source>
</evidence>
<dbReference type="RefSeq" id="WP_160928192.1">
    <property type="nucleotide sequence ID" value="NZ_WWEU01000002.1"/>
</dbReference>
<comment type="caution">
    <text evidence="2">The sequence shown here is derived from an EMBL/GenBank/DDBJ whole genome shotgun (WGS) entry which is preliminary data.</text>
</comment>
<dbReference type="Proteomes" id="UP000478571">
    <property type="component" value="Unassembled WGS sequence"/>
</dbReference>
<feature type="region of interest" description="Disordered" evidence="1">
    <location>
        <begin position="1"/>
        <end position="97"/>
    </location>
</feature>
<gene>
    <name evidence="2" type="ORF">GTG28_06635</name>
</gene>
<keyword evidence="3" id="KW-1185">Reference proteome</keyword>
<feature type="compositionally biased region" description="Polar residues" evidence="1">
    <location>
        <begin position="1"/>
        <end position="25"/>
    </location>
</feature>
<dbReference type="EMBL" id="WWEU01000002">
    <property type="protein sequence ID" value="MYM58895.1"/>
    <property type="molecule type" value="Genomic_DNA"/>
</dbReference>